<feature type="disulfide bond" evidence="13">
    <location>
        <begin position="126"/>
        <end position="324"/>
    </location>
</feature>
<evidence type="ECO:0000313" key="16">
    <source>
        <dbReference type="EMBL" id="KAG6508315.1"/>
    </source>
</evidence>
<gene>
    <name evidence="16" type="ORF">ZIOFF_033689</name>
</gene>
<evidence type="ECO:0000256" key="7">
    <source>
        <dbReference type="ARBA" id="ARBA00023004"/>
    </source>
</evidence>
<keyword evidence="9" id="KW-0873">Pyrrolidone carboxylic acid</keyword>
<dbReference type="InterPro" id="IPR002016">
    <property type="entry name" value="Haem_peroxidase"/>
</dbReference>
<comment type="caution">
    <text evidence="16">The sequence shown here is derived from an EMBL/GenBank/DDBJ whole genome shotgun (WGS) entry which is preliminary data.</text>
</comment>
<feature type="binding site" evidence="12">
    <location>
        <position position="83"/>
    </location>
    <ligand>
        <name>Ca(2+)</name>
        <dbReference type="ChEBI" id="CHEBI:29108"/>
        <label>1</label>
    </ligand>
</feature>
<keyword evidence="14" id="KW-0732">Signal</keyword>
<evidence type="ECO:0000256" key="11">
    <source>
        <dbReference type="PIRSR" id="PIRSR600823-2"/>
    </source>
</evidence>
<evidence type="ECO:0000256" key="5">
    <source>
        <dbReference type="ARBA" id="ARBA00022723"/>
    </source>
</evidence>
<dbReference type="GO" id="GO:0046872">
    <property type="term" value="F:metal ion binding"/>
    <property type="evidence" value="ECO:0007669"/>
    <property type="project" value="UniProtKB-KW"/>
</dbReference>
<keyword evidence="6" id="KW-0560">Oxidoreductase</keyword>
<keyword evidence="10" id="KW-0376">Hydrogen peroxide</keyword>
<comment type="catalytic activity">
    <reaction evidence="1">
        <text>2 a phenolic donor + H2O2 = 2 a phenolic radical donor + 2 H2O</text>
        <dbReference type="Rhea" id="RHEA:56136"/>
        <dbReference type="ChEBI" id="CHEBI:15377"/>
        <dbReference type="ChEBI" id="CHEBI:16240"/>
        <dbReference type="ChEBI" id="CHEBI:139520"/>
        <dbReference type="ChEBI" id="CHEBI:139521"/>
        <dbReference type="EC" id="1.11.1.7"/>
    </reaction>
</comment>
<dbReference type="GO" id="GO:0006979">
    <property type="term" value="P:response to oxidative stress"/>
    <property type="evidence" value="ECO:0007669"/>
    <property type="project" value="InterPro"/>
</dbReference>
<dbReference type="GO" id="GO:0020037">
    <property type="term" value="F:heme binding"/>
    <property type="evidence" value="ECO:0007669"/>
    <property type="project" value="InterPro"/>
</dbReference>
<dbReference type="CDD" id="cd00693">
    <property type="entry name" value="secretory_peroxidase"/>
    <property type="match status" value="1"/>
</dbReference>
<feature type="signal peptide" evidence="14">
    <location>
        <begin position="1"/>
        <end position="25"/>
    </location>
</feature>
<feature type="binding site" evidence="12">
    <location>
        <position position="255"/>
    </location>
    <ligand>
        <name>Ca(2+)</name>
        <dbReference type="ChEBI" id="CHEBI:29108"/>
        <label>2</label>
    </ligand>
</feature>
<feature type="binding site" description="axial binding residue" evidence="12">
    <location>
        <position position="197"/>
    </location>
    <ligand>
        <name>heme b</name>
        <dbReference type="ChEBI" id="CHEBI:60344"/>
    </ligand>
    <ligandPart>
        <name>Fe</name>
        <dbReference type="ChEBI" id="CHEBI:18248"/>
    </ligandPart>
</feature>
<keyword evidence="3" id="KW-0575">Peroxidase</keyword>
<keyword evidence="17" id="KW-1185">Reference proteome</keyword>
<protein>
    <recommendedName>
        <fullName evidence="15">Plant heme peroxidase family profile domain-containing protein</fullName>
    </recommendedName>
</protein>
<dbReference type="OrthoDB" id="2113341at2759"/>
<dbReference type="InterPro" id="IPR019793">
    <property type="entry name" value="Peroxidases_heam-ligand_BS"/>
</dbReference>
<feature type="binding site" evidence="12">
    <location>
        <position position="79"/>
    </location>
    <ligand>
        <name>Ca(2+)</name>
        <dbReference type="ChEBI" id="CHEBI:29108"/>
        <label>1</label>
    </ligand>
</feature>
<feature type="disulfide bond" evidence="13">
    <location>
        <begin position="44"/>
        <end position="120"/>
    </location>
</feature>
<evidence type="ECO:0000256" key="8">
    <source>
        <dbReference type="ARBA" id="ARBA00023157"/>
    </source>
</evidence>
<evidence type="ECO:0000256" key="3">
    <source>
        <dbReference type="ARBA" id="ARBA00022559"/>
    </source>
</evidence>
<evidence type="ECO:0000256" key="14">
    <source>
        <dbReference type="SAM" id="SignalP"/>
    </source>
</evidence>
<evidence type="ECO:0000256" key="4">
    <source>
        <dbReference type="ARBA" id="ARBA00022617"/>
    </source>
</evidence>
<comment type="similarity">
    <text evidence="2">Belongs to the peroxidase family. Ascorbate peroxidase subfamily.</text>
</comment>
<keyword evidence="7 12" id="KW-0408">Iron</keyword>
<feature type="domain" description="Plant heme peroxidase family profile" evidence="15">
    <location>
        <begin position="34"/>
        <end position="328"/>
    </location>
</feature>
<feature type="binding site" evidence="12">
    <location>
        <position position="198"/>
    </location>
    <ligand>
        <name>Ca(2+)</name>
        <dbReference type="ChEBI" id="CHEBI:29108"/>
        <label>2</label>
    </ligand>
</feature>
<feature type="binding site" evidence="11">
    <location>
        <position position="167"/>
    </location>
    <ligand>
        <name>substrate</name>
    </ligand>
</feature>
<organism evidence="16 17">
    <name type="scientific">Zingiber officinale</name>
    <name type="common">Ginger</name>
    <name type="synonym">Amomum zingiber</name>
    <dbReference type="NCBI Taxonomy" id="94328"/>
    <lineage>
        <taxon>Eukaryota</taxon>
        <taxon>Viridiplantae</taxon>
        <taxon>Streptophyta</taxon>
        <taxon>Embryophyta</taxon>
        <taxon>Tracheophyta</taxon>
        <taxon>Spermatophyta</taxon>
        <taxon>Magnoliopsida</taxon>
        <taxon>Liliopsida</taxon>
        <taxon>Zingiberales</taxon>
        <taxon>Zingiberaceae</taxon>
        <taxon>Zingiber</taxon>
    </lineage>
</organism>
<evidence type="ECO:0000256" key="1">
    <source>
        <dbReference type="ARBA" id="ARBA00000189"/>
    </source>
</evidence>
<keyword evidence="4" id="KW-0349">Heme</keyword>
<proteinExistence type="inferred from homology"/>
<evidence type="ECO:0000256" key="9">
    <source>
        <dbReference type="ARBA" id="ARBA00023283"/>
    </source>
</evidence>
<feature type="disulfide bond" evidence="13">
    <location>
        <begin position="204"/>
        <end position="237"/>
    </location>
</feature>
<accession>A0A8J5GPK1</accession>
<comment type="cofactor">
    <cofactor evidence="12">
        <name>Ca(2+)</name>
        <dbReference type="ChEBI" id="CHEBI:29108"/>
    </cofactor>
    <text evidence="12">Binds 2 calcium ions per subunit.</text>
</comment>
<evidence type="ECO:0000256" key="6">
    <source>
        <dbReference type="ARBA" id="ARBA00023002"/>
    </source>
</evidence>
<keyword evidence="12" id="KW-0106">Calcium</keyword>
<dbReference type="EMBL" id="JACMSC010000009">
    <property type="protein sequence ID" value="KAG6508315.1"/>
    <property type="molecule type" value="Genomic_DNA"/>
</dbReference>
<sequence length="332" mass="36751">MRSSPLHILFLLLLLLPYLLTAALAGPPEDDDEYLTKNYYSRSCPRFEETVGCKIDYWHSLDSSLSPSLIHLLFFDCAVRGCDASILLNNTGGERRSPAAASLRGFRVIDDIKAELEKTCPETVSCADILVAAAREATLKAGGPYWDNVYGRKDGRVSLAKEAEAVPTGRESITELIDFFDSLGLDILDLVVLSGAHTIGKATCGAIQHRLYNYGGVAGESDPSIDPRYLNYLKRKCRQASTEVDFDPTTPTEFDNEYYRNLKRHMGLLGTDQLLASDSRTEPIVEALASQEGVFKHQFAKSMKNLAEALVLEGNDEGEVRINCNFVNEKKK</sequence>
<dbReference type="Proteomes" id="UP000734854">
    <property type="component" value="Unassembled WGS sequence"/>
</dbReference>
<dbReference type="Pfam" id="PF00141">
    <property type="entry name" value="peroxidase"/>
    <property type="match status" value="1"/>
</dbReference>
<feature type="binding site" evidence="12">
    <location>
        <position position="247"/>
    </location>
    <ligand>
        <name>Ca(2+)</name>
        <dbReference type="ChEBI" id="CHEBI:29108"/>
        <label>2</label>
    </ligand>
</feature>
<dbReference type="InterPro" id="IPR033905">
    <property type="entry name" value="Secretory_peroxidase"/>
</dbReference>
<dbReference type="PROSITE" id="PS50873">
    <property type="entry name" value="PEROXIDASE_4"/>
    <property type="match status" value="1"/>
</dbReference>
<dbReference type="PANTHER" id="PTHR31517:SF17">
    <property type="entry name" value="PEROXIDASE 6"/>
    <property type="match status" value="1"/>
</dbReference>
<dbReference type="PANTHER" id="PTHR31517">
    <property type="match status" value="1"/>
</dbReference>
<evidence type="ECO:0000256" key="13">
    <source>
        <dbReference type="PIRSR" id="PIRSR600823-5"/>
    </source>
</evidence>
<feature type="binding site" evidence="12">
    <location>
        <position position="76"/>
    </location>
    <ligand>
        <name>Ca(2+)</name>
        <dbReference type="ChEBI" id="CHEBI:29108"/>
        <label>1</label>
    </ligand>
</feature>
<feature type="binding site" evidence="12">
    <location>
        <position position="81"/>
    </location>
    <ligand>
        <name>Ca(2+)</name>
        <dbReference type="ChEBI" id="CHEBI:29108"/>
        <label>1</label>
    </ligand>
</feature>
<keyword evidence="5 12" id="KW-0479">Metal-binding</keyword>
<evidence type="ECO:0000256" key="2">
    <source>
        <dbReference type="ARBA" id="ARBA00006873"/>
    </source>
</evidence>
<evidence type="ECO:0000259" key="15">
    <source>
        <dbReference type="PROSITE" id="PS50873"/>
    </source>
</evidence>
<dbReference type="GO" id="GO:0042744">
    <property type="term" value="P:hydrogen peroxide catabolic process"/>
    <property type="evidence" value="ECO:0007669"/>
    <property type="project" value="UniProtKB-KW"/>
</dbReference>
<reference evidence="16 17" key="1">
    <citation type="submission" date="2020-08" db="EMBL/GenBank/DDBJ databases">
        <title>Plant Genome Project.</title>
        <authorList>
            <person name="Zhang R.-G."/>
        </authorList>
    </citation>
    <scope>NUCLEOTIDE SEQUENCE [LARGE SCALE GENOMIC DNA]</scope>
    <source>
        <tissue evidence="16">Rhizome</tissue>
    </source>
</reference>
<dbReference type="InterPro" id="IPR000823">
    <property type="entry name" value="Peroxidase_pln"/>
</dbReference>
<evidence type="ECO:0000256" key="12">
    <source>
        <dbReference type="PIRSR" id="PIRSR600823-3"/>
    </source>
</evidence>
<feature type="binding site" evidence="12">
    <location>
        <position position="85"/>
    </location>
    <ligand>
        <name>Ca(2+)</name>
        <dbReference type="ChEBI" id="CHEBI:29108"/>
        <label>1</label>
    </ligand>
</feature>
<feature type="chain" id="PRO_5035144999" description="Plant heme peroxidase family profile domain-containing protein" evidence="14">
    <location>
        <begin position="26"/>
        <end position="332"/>
    </location>
</feature>
<name>A0A8J5GPK1_ZINOF</name>
<dbReference type="GO" id="GO:0140825">
    <property type="term" value="F:lactoperoxidase activity"/>
    <property type="evidence" value="ECO:0007669"/>
    <property type="project" value="UniProtKB-EC"/>
</dbReference>
<evidence type="ECO:0000256" key="10">
    <source>
        <dbReference type="ARBA" id="ARBA00023324"/>
    </source>
</evidence>
<comment type="cofactor">
    <cofactor evidence="12">
        <name>heme b</name>
        <dbReference type="ChEBI" id="CHEBI:60344"/>
    </cofactor>
    <text evidence="12">Binds 1 heme b (iron(II)-protoporphyrin IX) group per subunit.</text>
</comment>
<dbReference type="PROSITE" id="PS00435">
    <property type="entry name" value="PEROXIDASE_1"/>
    <property type="match status" value="1"/>
</dbReference>
<feature type="disulfide bond" evidence="13">
    <location>
        <begin position="77"/>
        <end position="82"/>
    </location>
</feature>
<evidence type="ECO:0000313" key="17">
    <source>
        <dbReference type="Proteomes" id="UP000734854"/>
    </source>
</evidence>
<feature type="binding site" evidence="12">
    <location>
        <position position="250"/>
    </location>
    <ligand>
        <name>Ca(2+)</name>
        <dbReference type="ChEBI" id="CHEBI:29108"/>
        <label>2</label>
    </ligand>
</feature>
<dbReference type="AlphaFoldDB" id="A0A8J5GPK1"/>
<keyword evidence="8 13" id="KW-1015">Disulfide bond</keyword>
<dbReference type="FunFam" id="1.10.420.10:FF:000001">
    <property type="entry name" value="Peroxidase"/>
    <property type="match status" value="1"/>
</dbReference>